<evidence type="ECO:0000256" key="6">
    <source>
        <dbReference type="ARBA" id="ARBA00022723"/>
    </source>
</evidence>
<keyword evidence="16" id="KW-1185">Reference proteome</keyword>
<comment type="similarity">
    <text evidence="4">Belongs to the P4HA family.</text>
</comment>
<dbReference type="PANTHER" id="PTHR10869:SF244">
    <property type="entry name" value="PROLYL 4-HYDROXYLASE SUBUNIT ALPHA-2"/>
    <property type="match status" value="1"/>
</dbReference>
<keyword evidence="10" id="KW-0560">Oxidoreductase</keyword>
<comment type="function">
    <text evidence="2">Catalyzes the post-translational formation of 4-hydroxyproline in -Xaa-Pro-Gly- sequences in collagens and other proteins.</text>
</comment>
<accession>A0A6J2SZD2</accession>
<evidence type="ECO:0000256" key="14">
    <source>
        <dbReference type="SAM" id="SignalP"/>
    </source>
</evidence>
<dbReference type="InterPro" id="IPR044862">
    <property type="entry name" value="Pro_4_hyd_alph_FE2OG_OXY"/>
</dbReference>
<feature type="domain" description="Fe2OG dioxygenase" evidence="15">
    <location>
        <begin position="405"/>
        <end position="512"/>
    </location>
</feature>
<evidence type="ECO:0000256" key="11">
    <source>
        <dbReference type="ARBA" id="ARBA00023004"/>
    </source>
</evidence>
<proteinExistence type="inferred from homology"/>
<evidence type="ECO:0000256" key="10">
    <source>
        <dbReference type="ARBA" id="ARBA00023002"/>
    </source>
</evidence>
<evidence type="ECO:0000256" key="12">
    <source>
        <dbReference type="ARBA" id="ARBA00023180"/>
    </source>
</evidence>
<dbReference type="InterPro" id="IPR005123">
    <property type="entry name" value="Oxoglu/Fe-dep_dioxygenase_dom"/>
</dbReference>
<evidence type="ECO:0000256" key="5">
    <source>
        <dbReference type="ARBA" id="ARBA00012269"/>
    </source>
</evidence>
<dbReference type="Gene3D" id="6.10.140.1460">
    <property type="match status" value="1"/>
</dbReference>
<dbReference type="PROSITE" id="PS51471">
    <property type="entry name" value="FE2OG_OXY"/>
    <property type="match status" value="1"/>
</dbReference>
<name>A0A6J2SZD2_DROLE</name>
<keyword evidence="11" id="KW-0408">Iron</keyword>
<keyword evidence="14" id="KW-0732">Signal</keyword>
<evidence type="ECO:0000256" key="9">
    <source>
        <dbReference type="ARBA" id="ARBA00022964"/>
    </source>
</evidence>
<dbReference type="GeneID" id="115620259"/>
<feature type="signal peptide" evidence="14">
    <location>
        <begin position="1"/>
        <end position="19"/>
    </location>
</feature>
<evidence type="ECO:0000256" key="8">
    <source>
        <dbReference type="ARBA" id="ARBA00022896"/>
    </source>
</evidence>
<evidence type="ECO:0000259" key="15">
    <source>
        <dbReference type="PROSITE" id="PS51471"/>
    </source>
</evidence>
<dbReference type="OrthoDB" id="420380at2759"/>
<feature type="coiled-coil region" evidence="13">
    <location>
        <begin position="39"/>
        <end position="66"/>
    </location>
</feature>
<dbReference type="GO" id="GO:0031418">
    <property type="term" value="F:L-ascorbic acid binding"/>
    <property type="evidence" value="ECO:0007669"/>
    <property type="project" value="UniProtKB-KW"/>
</dbReference>
<keyword evidence="9" id="KW-0223">Dioxygenase</keyword>
<keyword evidence="7" id="KW-0256">Endoplasmic reticulum</keyword>
<reference evidence="17" key="1">
    <citation type="submission" date="2025-08" db="UniProtKB">
        <authorList>
            <consortium name="RefSeq"/>
        </authorList>
    </citation>
    <scope>IDENTIFICATION</scope>
    <source>
        <strain evidence="17">11010-0011.00</strain>
        <tissue evidence="17">Whole body</tissue>
    </source>
</reference>
<protein>
    <recommendedName>
        <fullName evidence="5">procollagen-proline 4-dioxygenase</fullName>
        <ecNumber evidence="5">1.14.11.2</ecNumber>
    </recommendedName>
</protein>
<dbReference type="Pfam" id="PF13640">
    <property type="entry name" value="2OG-FeII_Oxy_3"/>
    <property type="match status" value="1"/>
</dbReference>
<keyword evidence="8" id="KW-0847">Vitamin C</keyword>
<dbReference type="InterPro" id="IPR013547">
    <property type="entry name" value="P4H_N"/>
</dbReference>
<comment type="cofactor">
    <cofactor evidence="1">
        <name>L-ascorbate</name>
        <dbReference type="ChEBI" id="CHEBI:38290"/>
    </cofactor>
</comment>
<evidence type="ECO:0000313" key="16">
    <source>
        <dbReference type="Proteomes" id="UP000504634"/>
    </source>
</evidence>
<keyword evidence="13" id="KW-0175">Coiled coil</keyword>
<dbReference type="PANTHER" id="PTHR10869">
    <property type="entry name" value="PROLYL 4-HYDROXYLASE ALPHA SUBUNIT"/>
    <property type="match status" value="1"/>
</dbReference>
<dbReference type="InterPro" id="IPR045054">
    <property type="entry name" value="P4HA-like"/>
</dbReference>
<evidence type="ECO:0000256" key="2">
    <source>
        <dbReference type="ARBA" id="ARBA00002035"/>
    </source>
</evidence>
<dbReference type="Gene3D" id="2.60.120.620">
    <property type="entry name" value="q2cbj1_9rhob like domain"/>
    <property type="match status" value="1"/>
</dbReference>
<evidence type="ECO:0000256" key="3">
    <source>
        <dbReference type="ARBA" id="ARBA00004319"/>
    </source>
</evidence>
<feature type="chain" id="PRO_5027051181" description="procollagen-proline 4-dioxygenase" evidence="14">
    <location>
        <begin position="20"/>
        <end position="537"/>
    </location>
</feature>
<comment type="subcellular location">
    <subcellularLocation>
        <location evidence="3">Endoplasmic reticulum lumen</location>
    </subcellularLocation>
</comment>
<dbReference type="FunFam" id="2.60.120.620:FF:000011">
    <property type="entry name" value="Prolyl alpha subunit"/>
    <property type="match status" value="1"/>
</dbReference>
<keyword evidence="12" id="KW-0325">Glycoprotein</keyword>
<dbReference type="GO" id="GO:0005506">
    <property type="term" value="F:iron ion binding"/>
    <property type="evidence" value="ECO:0007669"/>
    <property type="project" value="InterPro"/>
</dbReference>
<organism evidence="16 17">
    <name type="scientific">Drosophila lebanonensis</name>
    <name type="common">Fruit fly</name>
    <name type="synonym">Scaptodrosophila lebanonensis</name>
    <dbReference type="NCBI Taxonomy" id="7225"/>
    <lineage>
        <taxon>Eukaryota</taxon>
        <taxon>Metazoa</taxon>
        <taxon>Ecdysozoa</taxon>
        <taxon>Arthropoda</taxon>
        <taxon>Hexapoda</taxon>
        <taxon>Insecta</taxon>
        <taxon>Pterygota</taxon>
        <taxon>Neoptera</taxon>
        <taxon>Endopterygota</taxon>
        <taxon>Diptera</taxon>
        <taxon>Brachycera</taxon>
        <taxon>Muscomorpha</taxon>
        <taxon>Ephydroidea</taxon>
        <taxon>Drosophilidae</taxon>
        <taxon>Scaptodrosophila</taxon>
    </lineage>
</organism>
<sequence>MKMLATLAVLVAVLHCVTAEFYSSTSGLSQLLRTEVVLLAELQNYVNEISQHAEALQSEIDAIKVEHLSAADSIEGYLNNPVNAFRLIKRLHSDWQTFSDSVEREASRTNYLEAMAKHQQNLSFPTHEDFVGSALALTRLQQTYQLDVAELASGILNGIKHGTGMSWQDCFVLGQHLYTMRDYNNTVPWLKQSMQLLATQSYGTESGSLDFMESVAEYHQTLGDYENALDLVNYVLYLVPEERPHLYEKRELLEELIRDGVRHGLLHETVRSPTDYHISQEFRLYEQVCRGELKPSARSQRPLRCRYQSNKVPFRLLQPYKLEELHLDPLIVQAHEVVSARDIRILKRLAGPHIQRSTVYSLEGSEATAAPYRTSQGASFDYTKHRAMWRLSRNVGDLSGLDMRYAEMLQIANYGIGGHFEPHWDSFPEHHTYLENDHDGNRIATGIYYLSDVQEGGGTAFPFLPLLVTPQRGSLLFWYNLHRSGDQDYRTKHAACPVLLGNKWIANVWIRERRQDHVRPCDIYRDNEISLPYRDFN</sequence>
<dbReference type="Pfam" id="PF08336">
    <property type="entry name" value="P4Ha_N"/>
    <property type="match status" value="1"/>
</dbReference>
<dbReference type="GO" id="GO:0004656">
    <property type="term" value="F:procollagen-proline 4-dioxygenase activity"/>
    <property type="evidence" value="ECO:0007669"/>
    <property type="project" value="UniProtKB-EC"/>
</dbReference>
<dbReference type="SMART" id="SM00702">
    <property type="entry name" value="P4Hc"/>
    <property type="match status" value="1"/>
</dbReference>
<dbReference type="GO" id="GO:0005788">
    <property type="term" value="C:endoplasmic reticulum lumen"/>
    <property type="evidence" value="ECO:0007669"/>
    <property type="project" value="UniProtKB-SubCell"/>
</dbReference>
<evidence type="ECO:0000256" key="7">
    <source>
        <dbReference type="ARBA" id="ARBA00022824"/>
    </source>
</evidence>
<dbReference type="AlphaFoldDB" id="A0A6J2SZD2"/>
<dbReference type="InterPro" id="IPR011990">
    <property type="entry name" value="TPR-like_helical_dom_sf"/>
</dbReference>
<evidence type="ECO:0000313" key="17">
    <source>
        <dbReference type="RefSeq" id="XP_030369269.1"/>
    </source>
</evidence>
<evidence type="ECO:0000256" key="13">
    <source>
        <dbReference type="SAM" id="Coils"/>
    </source>
</evidence>
<evidence type="ECO:0000256" key="1">
    <source>
        <dbReference type="ARBA" id="ARBA00001961"/>
    </source>
</evidence>
<dbReference type="RefSeq" id="XP_030369269.1">
    <property type="nucleotide sequence ID" value="XM_030513409.1"/>
</dbReference>
<evidence type="ECO:0000256" key="4">
    <source>
        <dbReference type="ARBA" id="ARBA00006511"/>
    </source>
</evidence>
<dbReference type="Proteomes" id="UP000504634">
    <property type="component" value="Unplaced"/>
</dbReference>
<dbReference type="EC" id="1.14.11.2" evidence="5"/>
<keyword evidence="6" id="KW-0479">Metal-binding</keyword>
<dbReference type="InterPro" id="IPR006620">
    <property type="entry name" value="Pro_4_hyd_alph"/>
</dbReference>
<gene>
    <name evidence="17" type="primary">LOC115620259</name>
</gene>
<dbReference type="Gene3D" id="1.25.40.10">
    <property type="entry name" value="Tetratricopeptide repeat domain"/>
    <property type="match status" value="1"/>
</dbReference>